<evidence type="ECO:0000313" key="8">
    <source>
        <dbReference type="EMBL" id="TWU30198.1"/>
    </source>
</evidence>
<dbReference type="RefSeq" id="WP_146448195.1">
    <property type="nucleotide sequence ID" value="NZ_SJPS01000001.1"/>
</dbReference>
<dbReference type="Gene3D" id="2.40.30.170">
    <property type="match status" value="1"/>
</dbReference>
<name>A0A5C6D0F3_9BACT</name>
<feature type="coiled-coil region" evidence="3">
    <location>
        <begin position="178"/>
        <end position="205"/>
    </location>
</feature>
<dbReference type="NCBIfam" id="TIGR01730">
    <property type="entry name" value="RND_mfp"/>
    <property type="match status" value="1"/>
</dbReference>
<dbReference type="Pfam" id="PF25917">
    <property type="entry name" value="BSH_RND"/>
    <property type="match status" value="1"/>
</dbReference>
<dbReference type="OrthoDB" id="9816569at2"/>
<evidence type="ECO:0000256" key="1">
    <source>
        <dbReference type="ARBA" id="ARBA00004196"/>
    </source>
</evidence>
<dbReference type="Proteomes" id="UP000318437">
    <property type="component" value="Unassembled WGS sequence"/>
</dbReference>
<dbReference type="GO" id="GO:0030313">
    <property type="term" value="C:cell envelope"/>
    <property type="evidence" value="ECO:0007669"/>
    <property type="project" value="UniProtKB-SubCell"/>
</dbReference>
<dbReference type="AlphaFoldDB" id="A0A5C6D0F3"/>
<organism evidence="8 9">
    <name type="scientific">Bythopirellula polymerisocia</name>
    <dbReference type="NCBI Taxonomy" id="2528003"/>
    <lineage>
        <taxon>Bacteria</taxon>
        <taxon>Pseudomonadati</taxon>
        <taxon>Planctomycetota</taxon>
        <taxon>Planctomycetia</taxon>
        <taxon>Pirellulales</taxon>
        <taxon>Lacipirellulaceae</taxon>
        <taxon>Bythopirellula</taxon>
    </lineage>
</organism>
<dbReference type="InterPro" id="IPR058627">
    <property type="entry name" value="MdtA-like_C"/>
</dbReference>
<dbReference type="Pfam" id="PF25967">
    <property type="entry name" value="RND-MFP_C"/>
    <property type="match status" value="1"/>
</dbReference>
<reference evidence="8 9" key="1">
    <citation type="submission" date="2019-02" db="EMBL/GenBank/DDBJ databases">
        <title>Deep-cultivation of Planctomycetes and their phenomic and genomic characterization uncovers novel biology.</title>
        <authorList>
            <person name="Wiegand S."/>
            <person name="Jogler M."/>
            <person name="Boedeker C."/>
            <person name="Pinto D."/>
            <person name="Vollmers J."/>
            <person name="Rivas-Marin E."/>
            <person name="Kohn T."/>
            <person name="Peeters S.H."/>
            <person name="Heuer A."/>
            <person name="Rast P."/>
            <person name="Oberbeckmann S."/>
            <person name="Bunk B."/>
            <person name="Jeske O."/>
            <person name="Meyerdierks A."/>
            <person name="Storesund J.E."/>
            <person name="Kallscheuer N."/>
            <person name="Luecker S."/>
            <person name="Lage O.M."/>
            <person name="Pohl T."/>
            <person name="Merkel B.J."/>
            <person name="Hornburger P."/>
            <person name="Mueller R.-W."/>
            <person name="Bruemmer F."/>
            <person name="Labrenz M."/>
            <person name="Spormann A.M."/>
            <person name="Op Den Camp H."/>
            <person name="Overmann J."/>
            <person name="Amann R."/>
            <person name="Jetten M.S.M."/>
            <person name="Mascher T."/>
            <person name="Medema M.H."/>
            <person name="Devos D.P."/>
            <person name="Kaster A.-K."/>
            <person name="Ovreas L."/>
            <person name="Rohde M."/>
            <person name="Galperin M.Y."/>
            <person name="Jogler C."/>
        </authorList>
    </citation>
    <scope>NUCLEOTIDE SEQUENCE [LARGE SCALE GENOMIC DNA]</scope>
    <source>
        <strain evidence="8 9">Pla144</strain>
    </source>
</reference>
<comment type="caution">
    <text evidence="8">The sequence shown here is derived from an EMBL/GenBank/DDBJ whole genome shotgun (WGS) entry which is preliminary data.</text>
</comment>
<feature type="domain" description="Multidrug resistance protein MdtA-like barrel-sandwich hybrid" evidence="5">
    <location>
        <begin position="70"/>
        <end position="238"/>
    </location>
</feature>
<keyword evidence="9" id="KW-1185">Reference proteome</keyword>
<evidence type="ECO:0000256" key="3">
    <source>
        <dbReference type="SAM" id="Coils"/>
    </source>
</evidence>
<dbReference type="InterPro" id="IPR006143">
    <property type="entry name" value="RND_pump_MFP"/>
</dbReference>
<dbReference type="EMBL" id="SJPS01000001">
    <property type="protein sequence ID" value="TWU30198.1"/>
    <property type="molecule type" value="Genomic_DNA"/>
</dbReference>
<dbReference type="Pfam" id="PF25944">
    <property type="entry name" value="Beta-barrel_RND"/>
    <property type="match status" value="1"/>
</dbReference>
<dbReference type="InterPro" id="IPR058626">
    <property type="entry name" value="MdtA-like_b-barrel"/>
</dbReference>
<dbReference type="GO" id="GO:0005886">
    <property type="term" value="C:plasma membrane"/>
    <property type="evidence" value="ECO:0007669"/>
    <property type="project" value="TreeGrafter"/>
</dbReference>
<gene>
    <name evidence="8" type="primary">bepF_1</name>
    <name evidence="8" type="ORF">Pla144_09840</name>
</gene>
<evidence type="ECO:0000259" key="5">
    <source>
        <dbReference type="Pfam" id="PF25917"/>
    </source>
</evidence>
<feature type="domain" description="Multidrug resistance protein MdtA-like beta-barrel" evidence="6">
    <location>
        <begin position="246"/>
        <end position="338"/>
    </location>
</feature>
<sequence length="432" mass="46418">MLFPSWYQVSSSRSLSIWGNCLTLLIAGGCSSSNNTYVPPPPPKVTVAHPVAEEIVETRDYTGTTKAFESVEILARVEGFLDAIEFEDGADVKQDQLLARIDPKPFAAVLAQAKASLSLAQARRKSSQAELSRADAELANMKTQLRRVEDAQSRSPGAVTEAEIDMRRTAVMTADAAVESAQAAIASSEAEIAAAEAEVTKAELNLSYTEIHSPIAGRVGQKNFDVGSLVGTPSTKLLTTVVRTDPIYAYFTVSEQDFLRFNRERIAQDRSMSSTNSGGEARSVMLGLGDEEGYPHKGIIDFADLALDESTGTFLVRARFDNPDELISPGAFVRISIPMQKKPALLVSETAVGRDQGGAYLLVINDKNEVEMKRVSLGGKHNKMQIVSGGELTPKDRVVVEGIQMSRPGAVVTPVEQSKPTSPAEEGTATSP</sequence>
<keyword evidence="3" id="KW-0175">Coiled coil</keyword>
<comment type="subcellular location">
    <subcellularLocation>
        <location evidence="1">Cell envelope</location>
    </subcellularLocation>
</comment>
<evidence type="ECO:0000259" key="7">
    <source>
        <dbReference type="Pfam" id="PF25967"/>
    </source>
</evidence>
<proteinExistence type="inferred from homology"/>
<protein>
    <submittedName>
        <fullName evidence="8">Efflux pump periplasmic linker BepF</fullName>
    </submittedName>
</protein>
<dbReference type="InterPro" id="IPR058625">
    <property type="entry name" value="MdtA-like_BSH"/>
</dbReference>
<comment type="similarity">
    <text evidence="2">Belongs to the membrane fusion protein (MFP) (TC 8.A.1) family.</text>
</comment>
<dbReference type="Gene3D" id="1.10.287.470">
    <property type="entry name" value="Helix hairpin bin"/>
    <property type="match status" value="1"/>
</dbReference>
<evidence type="ECO:0000256" key="2">
    <source>
        <dbReference type="ARBA" id="ARBA00009477"/>
    </source>
</evidence>
<feature type="coiled-coil region" evidence="3">
    <location>
        <begin position="110"/>
        <end position="151"/>
    </location>
</feature>
<evidence type="ECO:0000313" key="9">
    <source>
        <dbReference type="Proteomes" id="UP000318437"/>
    </source>
</evidence>
<feature type="domain" description="Multidrug resistance protein MdtA-like C-terminal permuted SH3" evidence="7">
    <location>
        <begin position="344"/>
        <end position="404"/>
    </location>
</feature>
<evidence type="ECO:0000259" key="6">
    <source>
        <dbReference type="Pfam" id="PF25944"/>
    </source>
</evidence>
<feature type="region of interest" description="Disordered" evidence="4">
    <location>
        <begin position="409"/>
        <end position="432"/>
    </location>
</feature>
<dbReference type="PANTHER" id="PTHR30158">
    <property type="entry name" value="ACRA/E-RELATED COMPONENT OF DRUG EFFLUX TRANSPORTER"/>
    <property type="match status" value="1"/>
</dbReference>
<accession>A0A5C6D0F3</accession>
<dbReference type="Gene3D" id="2.40.50.100">
    <property type="match status" value="1"/>
</dbReference>
<dbReference type="SUPFAM" id="SSF111369">
    <property type="entry name" value="HlyD-like secretion proteins"/>
    <property type="match status" value="1"/>
</dbReference>
<dbReference type="Gene3D" id="2.40.420.20">
    <property type="match status" value="1"/>
</dbReference>
<dbReference type="PANTHER" id="PTHR30158:SF10">
    <property type="entry name" value="CATION EFFLUX PUMP"/>
    <property type="match status" value="1"/>
</dbReference>
<dbReference type="GO" id="GO:0046677">
    <property type="term" value="P:response to antibiotic"/>
    <property type="evidence" value="ECO:0007669"/>
    <property type="project" value="TreeGrafter"/>
</dbReference>
<dbReference type="GO" id="GO:0022857">
    <property type="term" value="F:transmembrane transporter activity"/>
    <property type="evidence" value="ECO:0007669"/>
    <property type="project" value="InterPro"/>
</dbReference>
<evidence type="ECO:0000256" key="4">
    <source>
        <dbReference type="SAM" id="MobiDB-lite"/>
    </source>
</evidence>